<accession>A0A7Z0KB63</accession>
<dbReference type="Pfam" id="PF03466">
    <property type="entry name" value="LysR_substrate"/>
    <property type="match status" value="1"/>
</dbReference>
<protein>
    <submittedName>
        <fullName evidence="6">DNA-binding transcriptional LysR family regulator</fullName>
    </submittedName>
</protein>
<dbReference type="InterPro" id="IPR036388">
    <property type="entry name" value="WH-like_DNA-bd_sf"/>
</dbReference>
<evidence type="ECO:0000259" key="5">
    <source>
        <dbReference type="PROSITE" id="PS50931"/>
    </source>
</evidence>
<dbReference type="PANTHER" id="PTHR30419:SF30">
    <property type="entry name" value="LYSR FAMILY TRANSCRIPTIONAL REGULATOR"/>
    <property type="match status" value="1"/>
</dbReference>
<dbReference type="GO" id="GO:0003677">
    <property type="term" value="F:DNA binding"/>
    <property type="evidence" value="ECO:0007669"/>
    <property type="project" value="UniProtKB-KW"/>
</dbReference>
<dbReference type="InterPro" id="IPR005119">
    <property type="entry name" value="LysR_subst-bd"/>
</dbReference>
<gene>
    <name evidence="6" type="ORF">HNR09_000683</name>
</gene>
<dbReference type="AlphaFoldDB" id="A0A7Z0KB63"/>
<dbReference type="Gene3D" id="1.10.10.10">
    <property type="entry name" value="Winged helix-like DNA-binding domain superfamily/Winged helix DNA-binding domain"/>
    <property type="match status" value="1"/>
</dbReference>
<evidence type="ECO:0000256" key="1">
    <source>
        <dbReference type="ARBA" id="ARBA00009437"/>
    </source>
</evidence>
<sequence>MTIAQLRAFLAACDLGSFTAAARELEISQASMSELISRLEEELGLPLFVRGGRRLILTSAADELLPHARGAVSAFQNGFNAVRSISALEGGVCTFGVLRNASYYDLSDLVERFHTRYPNVKVRMVGLNSALVAEAVASGELEAGLVVLPISEPGLHIRPLLRDEVLYVSAARDPDSGPATIEELTRNKLVLYDAYAGWRDSTRRQLLERARRHGLSLDPDIEVEHVETALRLVASGTVNTIVARSVLESPSCPEGLTAAPFAEPLHDTLALIRRESTALSPATQKIVEFAEQSLRDRSRRLRRRA</sequence>
<keyword evidence="3 6" id="KW-0238">DNA-binding</keyword>
<dbReference type="SUPFAM" id="SSF46785">
    <property type="entry name" value="Winged helix' DNA-binding domain"/>
    <property type="match status" value="1"/>
</dbReference>
<feature type="domain" description="HTH lysR-type" evidence="5">
    <location>
        <begin position="1"/>
        <end position="58"/>
    </location>
</feature>
<comment type="caution">
    <text evidence="6">The sequence shown here is derived from an EMBL/GenBank/DDBJ whole genome shotgun (WGS) entry which is preliminary data.</text>
</comment>
<dbReference type="InterPro" id="IPR000847">
    <property type="entry name" value="LysR_HTH_N"/>
</dbReference>
<dbReference type="InterPro" id="IPR036390">
    <property type="entry name" value="WH_DNA-bd_sf"/>
</dbReference>
<organism evidence="6 7">
    <name type="scientific">Nesterenkonia xinjiangensis</name>
    <dbReference type="NCBI Taxonomy" id="225327"/>
    <lineage>
        <taxon>Bacteria</taxon>
        <taxon>Bacillati</taxon>
        <taxon>Actinomycetota</taxon>
        <taxon>Actinomycetes</taxon>
        <taxon>Micrococcales</taxon>
        <taxon>Micrococcaceae</taxon>
        <taxon>Nesterenkonia</taxon>
    </lineage>
</organism>
<evidence type="ECO:0000313" key="7">
    <source>
        <dbReference type="Proteomes" id="UP000535437"/>
    </source>
</evidence>
<dbReference type="PANTHER" id="PTHR30419">
    <property type="entry name" value="HTH-TYPE TRANSCRIPTIONAL REGULATOR YBHD"/>
    <property type="match status" value="1"/>
</dbReference>
<evidence type="ECO:0000313" key="6">
    <source>
        <dbReference type="EMBL" id="NYJ77272.1"/>
    </source>
</evidence>
<evidence type="ECO:0000256" key="3">
    <source>
        <dbReference type="ARBA" id="ARBA00023125"/>
    </source>
</evidence>
<dbReference type="CDD" id="cd05466">
    <property type="entry name" value="PBP2_LTTR_substrate"/>
    <property type="match status" value="1"/>
</dbReference>
<evidence type="ECO:0000256" key="2">
    <source>
        <dbReference type="ARBA" id="ARBA00023015"/>
    </source>
</evidence>
<dbReference type="Pfam" id="PF00126">
    <property type="entry name" value="HTH_1"/>
    <property type="match status" value="1"/>
</dbReference>
<dbReference type="EMBL" id="JACCFY010000001">
    <property type="protein sequence ID" value="NYJ77272.1"/>
    <property type="molecule type" value="Genomic_DNA"/>
</dbReference>
<proteinExistence type="inferred from homology"/>
<dbReference type="GO" id="GO:0005829">
    <property type="term" value="C:cytosol"/>
    <property type="evidence" value="ECO:0007669"/>
    <property type="project" value="TreeGrafter"/>
</dbReference>
<reference evidence="6 7" key="1">
    <citation type="submission" date="2020-07" db="EMBL/GenBank/DDBJ databases">
        <title>Sequencing the genomes of 1000 actinobacteria strains.</title>
        <authorList>
            <person name="Klenk H.-P."/>
        </authorList>
    </citation>
    <scope>NUCLEOTIDE SEQUENCE [LARGE SCALE GENOMIC DNA]</scope>
    <source>
        <strain evidence="6 7">DSM 15475</strain>
    </source>
</reference>
<name>A0A7Z0KB63_9MICC</name>
<comment type="similarity">
    <text evidence="1">Belongs to the LysR transcriptional regulatory family.</text>
</comment>
<evidence type="ECO:0000256" key="4">
    <source>
        <dbReference type="ARBA" id="ARBA00023163"/>
    </source>
</evidence>
<keyword evidence="2" id="KW-0805">Transcription regulation</keyword>
<keyword evidence="4" id="KW-0804">Transcription</keyword>
<dbReference type="Proteomes" id="UP000535437">
    <property type="component" value="Unassembled WGS sequence"/>
</dbReference>
<dbReference type="InterPro" id="IPR050950">
    <property type="entry name" value="HTH-type_LysR_regulators"/>
</dbReference>
<dbReference type="GO" id="GO:0003700">
    <property type="term" value="F:DNA-binding transcription factor activity"/>
    <property type="evidence" value="ECO:0007669"/>
    <property type="project" value="InterPro"/>
</dbReference>
<dbReference type="RefSeq" id="WP_179540778.1">
    <property type="nucleotide sequence ID" value="NZ_BAAALL010000004.1"/>
</dbReference>
<dbReference type="PROSITE" id="PS50931">
    <property type="entry name" value="HTH_LYSR"/>
    <property type="match status" value="1"/>
</dbReference>
<keyword evidence="7" id="KW-1185">Reference proteome</keyword>
<dbReference type="Gene3D" id="3.40.190.290">
    <property type="match status" value="1"/>
</dbReference>
<dbReference type="SUPFAM" id="SSF53850">
    <property type="entry name" value="Periplasmic binding protein-like II"/>
    <property type="match status" value="1"/>
</dbReference>
<dbReference type="PRINTS" id="PR00039">
    <property type="entry name" value="HTHLYSR"/>
</dbReference>